<evidence type="ECO:0000256" key="3">
    <source>
        <dbReference type="ARBA" id="ARBA00022538"/>
    </source>
</evidence>
<dbReference type="Gene3D" id="3.30.710.10">
    <property type="entry name" value="Potassium Channel Kv1.1, Chain A"/>
    <property type="match status" value="1"/>
</dbReference>
<dbReference type="PANTHER" id="PTHR11537:SF285">
    <property type="entry name" value="POTASSIUM VOLTAGE-GATED CHANNEL SUBFAMILY A MEMBER 1-LIKE"/>
    <property type="match status" value="1"/>
</dbReference>
<evidence type="ECO:0000256" key="13">
    <source>
        <dbReference type="SAM" id="Phobius"/>
    </source>
</evidence>
<keyword evidence="3" id="KW-0633">Potassium transport</keyword>
<feature type="region of interest" description="Disordered" evidence="12">
    <location>
        <begin position="72"/>
        <end position="97"/>
    </location>
</feature>
<evidence type="ECO:0000256" key="1">
    <source>
        <dbReference type="ARBA" id="ARBA00004141"/>
    </source>
</evidence>
<dbReference type="GO" id="GO:0008076">
    <property type="term" value="C:voltage-gated potassium channel complex"/>
    <property type="evidence" value="ECO:0007669"/>
    <property type="project" value="InterPro"/>
</dbReference>
<keyword evidence="11" id="KW-0407">Ion channel</keyword>
<reference evidence="16" key="1">
    <citation type="submission" date="2025-08" db="UniProtKB">
        <authorList>
            <consortium name="RefSeq"/>
        </authorList>
    </citation>
    <scope>IDENTIFICATION</scope>
    <source>
        <tissue evidence="16">Gonad</tissue>
    </source>
</reference>
<evidence type="ECO:0000256" key="7">
    <source>
        <dbReference type="ARBA" id="ARBA00022958"/>
    </source>
</evidence>
<dbReference type="AlphaFoldDB" id="A0A6P4YHV0"/>
<evidence type="ECO:0000256" key="8">
    <source>
        <dbReference type="ARBA" id="ARBA00022989"/>
    </source>
</evidence>
<dbReference type="Gene3D" id="1.20.120.350">
    <property type="entry name" value="Voltage-gated potassium channels. Chain C"/>
    <property type="match status" value="1"/>
</dbReference>
<feature type="domain" description="BTB" evidence="14">
    <location>
        <begin position="103"/>
        <end position="203"/>
    </location>
</feature>
<evidence type="ECO:0000256" key="2">
    <source>
        <dbReference type="ARBA" id="ARBA00022448"/>
    </source>
</evidence>
<gene>
    <name evidence="16" type="primary">LOC109464098</name>
</gene>
<keyword evidence="10 13" id="KW-0472">Membrane</keyword>
<sequence length="544" mass="61365">MAMHIPMDVMAGVPQYRHRKRFAQTPFSSRQQSMSRQESWEDDPPESPAGLDAASLEEVARKLLTLEEVSANQEAGEQDGNTIPLTHHQGRPCGQKGHGDTCKRIVINVSGLKFETQRGTLCRYPDTLLGNADRMKKYYDSSRQEYFFDRHRPSFEAILSYFQTGGKLTRPADVPVDIFLEELKFYDMGNSLIRQIREKEGLAGAAMRPRLPRNRKFRKIWLLFEYPESSQWAKIVAGISVAAVFLAIGIFCLETVPVLQDFAEDLVASEPEEVRSFAQPFFVLETLCVLWFIFELITRFVVCPSKPDFAKGALNIIDLLSIVPYFVDVTVMLTSRPGAQGHTLVHTLRVVRLARVFRILKVARHSRGMQVLGKTFKASWKELGLLLFFLLVGIVLFSSAIYFVEYDLENSHFKSIPSAFWWAVITMVTVGYGDMCPQSLGGKVVGGLCAVSGVLTVSLVMPVFVTNFNRYYYQDKNAQSFRRATGSRMVGHWLFQVTQPSIGMVRPNVDVSIALELEAQPPKLRRKGGIKRRKPGKGTDTTNV</sequence>
<evidence type="ECO:0000256" key="10">
    <source>
        <dbReference type="ARBA" id="ARBA00023136"/>
    </source>
</evidence>
<feature type="compositionally biased region" description="Basic residues" evidence="12">
    <location>
        <begin position="524"/>
        <end position="536"/>
    </location>
</feature>
<keyword evidence="8 13" id="KW-1133">Transmembrane helix</keyword>
<dbReference type="PANTHER" id="PTHR11537">
    <property type="entry name" value="VOLTAGE-GATED POTASSIUM CHANNEL"/>
    <property type="match status" value="1"/>
</dbReference>
<feature type="transmembrane region" description="Helical" evidence="13">
    <location>
        <begin position="445"/>
        <end position="466"/>
    </location>
</feature>
<feature type="transmembrane region" description="Helical" evidence="13">
    <location>
        <begin position="277"/>
        <end position="297"/>
    </location>
</feature>
<dbReference type="FunFam" id="1.20.120.350:FF:000074">
    <property type="entry name" value="SHaW family of potassium channels"/>
    <property type="match status" value="1"/>
</dbReference>
<keyword evidence="5" id="KW-0631">Potassium channel</keyword>
<dbReference type="Proteomes" id="UP000515135">
    <property type="component" value="Unplaced"/>
</dbReference>
<dbReference type="InterPro" id="IPR003968">
    <property type="entry name" value="K_chnl_volt-dep_Kv"/>
</dbReference>
<proteinExistence type="predicted"/>
<keyword evidence="7" id="KW-0630">Potassium</keyword>
<dbReference type="InterPro" id="IPR011333">
    <property type="entry name" value="SKP1/BTB/POZ_sf"/>
</dbReference>
<protein>
    <submittedName>
        <fullName evidence="16">Potassium voltage-gated channel subfamily A member 7-like</fullName>
    </submittedName>
</protein>
<dbReference type="InterPro" id="IPR000210">
    <property type="entry name" value="BTB/POZ_dom"/>
</dbReference>
<dbReference type="KEGG" id="bbel:109464098"/>
<dbReference type="Pfam" id="PF02214">
    <property type="entry name" value="BTB_2"/>
    <property type="match status" value="1"/>
</dbReference>
<accession>A0A6P4YHV0</accession>
<feature type="transmembrane region" description="Helical" evidence="13">
    <location>
        <begin position="235"/>
        <end position="257"/>
    </location>
</feature>
<dbReference type="GO" id="GO:0005251">
    <property type="term" value="F:delayed rectifier potassium channel activity"/>
    <property type="evidence" value="ECO:0007669"/>
    <property type="project" value="TreeGrafter"/>
</dbReference>
<dbReference type="InterPro" id="IPR003972">
    <property type="entry name" value="K_chnl_volt-dep_Kv1"/>
</dbReference>
<dbReference type="InterPro" id="IPR003131">
    <property type="entry name" value="T1-type_BTB"/>
</dbReference>
<keyword evidence="6" id="KW-0851">Voltage-gated channel</keyword>
<dbReference type="OrthoDB" id="415460at2759"/>
<dbReference type="InterPro" id="IPR027359">
    <property type="entry name" value="Volt_channel_dom_sf"/>
</dbReference>
<dbReference type="PRINTS" id="PR00169">
    <property type="entry name" value="KCHANNEL"/>
</dbReference>
<dbReference type="FunFam" id="3.30.710.10:FF:000383">
    <property type="entry name" value="Uncharacterized protein"/>
    <property type="match status" value="1"/>
</dbReference>
<keyword evidence="4 13" id="KW-0812">Transmembrane</keyword>
<dbReference type="SUPFAM" id="SSF81324">
    <property type="entry name" value="Voltage-gated potassium channels"/>
    <property type="match status" value="1"/>
</dbReference>
<dbReference type="SMART" id="SM00225">
    <property type="entry name" value="BTB"/>
    <property type="match status" value="1"/>
</dbReference>
<dbReference type="SUPFAM" id="SSF54695">
    <property type="entry name" value="POZ domain"/>
    <property type="match status" value="1"/>
</dbReference>
<evidence type="ECO:0000259" key="14">
    <source>
        <dbReference type="SMART" id="SM00225"/>
    </source>
</evidence>
<keyword evidence="9" id="KW-0406">Ion transport</keyword>
<feature type="transmembrane region" description="Helical" evidence="13">
    <location>
        <begin position="383"/>
        <end position="404"/>
    </location>
</feature>
<dbReference type="GeneID" id="109464098"/>
<dbReference type="RefSeq" id="XP_019616591.1">
    <property type="nucleotide sequence ID" value="XM_019761032.1"/>
</dbReference>
<evidence type="ECO:0000256" key="12">
    <source>
        <dbReference type="SAM" id="MobiDB-lite"/>
    </source>
</evidence>
<dbReference type="GO" id="GO:0001508">
    <property type="term" value="P:action potential"/>
    <property type="evidence" value="ECO:0007669"/>
    <property type="project" value="TreeGrafter"/>
</dbReference>
<feature type="region of interest" description="Disordered" evidence="12">
    <location>
        <begin position="524"/>
        <end position="544"/>
    </location>
</feature>
<comment type="subcellular location">
    <subcellularLocation>
        <location evidence="1">Membrane</location>
        <topology evidence="1">Multi-pass membrane protein</topology>
    </subcellularLocation>
</comment>
<dbReference type="FunFam" id="1.10.287.70:FF:000002">
    <property type="entry name" value="Potassium voltage-gated channel subfamily a member"/>
    <property type="match status" value="1"/>
</dbReference>
<evidence type="ECO:0000313" key="15">
    <source>
        <dbReference type="Proteomes" id="UP000515135"/>
    </source>
</evidence>
<dbReference type="Gene3D" id="1.10.287.70">
    <property type="match status" value="1"/>
</dbReference>
<evidence type="ECO:0000256" key="4">
    <source>
        <dbReference type="ARBA" id="ARBA00022692"/>
    </source>
</evidence>
<dbReference type="InterPro" id="IPR005821">
    <property type="entry name" value="Ion_trans_dom"/>
</dbReference>
<evidence type="ECO:0000256" key="5">
    <source>
        <dbReference type="ARBA" id="ARBA00022826"/>
    </source>
</evidence>
<keyword evidence="15" id="KW-1185">Reference proteome</keyword>
<feature type="region of interest" description="Disordered" evidence="12">
    <location>
        <begin position="23"/>
        <end position="51"/>
    </location>
</feature>
<name>A0A6P4YHV0_BRABE</name>
<evidence type="ECO:0000256" key="9">
    <source>
        <dbReference type="ARBA" id="ARBA00023065"/>
    </source>
</evidence>
<keyword evidence="2" id="KW-0813">Transport</keyword>
<dbReference type="Pfam" id="PF00520">
    <property type="entry name" value="Ion_trans"/>
    <property type="match status" value="1"/>
</dbReference>
<dbReference type="GO" id="GO:0051260">
    <property type="term" value="P:protein homooligomerization"/>
    <property type="evidence" value="ECO:0007669"/>
    <property type="project" value="InterPro"/>
</dbReference>
<evidence type="ECO:0000256" key="11">
    <source>
        <dbReference type="ARBA" id="ARBA00023303"/>
    </source>
</evidence>
<dbReference type="PRINTS" id="PR01496">
    <property type="entry name" value="SHAKERCHANEL"/>
</dbReference>
<dbReference type="InterPro" id="IPR028325">
    <property type="entry name" value="VG_K_chnl"/>
</dbReference>
<feature type="compositionally biased region" description="Polar residues" evidence="12">
    <location>
        <begin position="72"/>
        <end position="84"/>
    </location>
</feature>
<evidence type="ECO:0000256" key="6">
    <source>
        <dbReference type="ARBA" id="ARBA00022882"/>
    </source>
</evidence>
<organism evidence="15 16">
    <name type="scientific">Branchiostoma belcheri</name>
    <name type="common">Amphioxus</name>
    <dbReference type="NCBI Taxonomy" id="7741"/>
    <lineage>
        <taxon>Eukaryota</taxon>
        <taxon>Metazoa</taxon>
        <taxon>Chordata</taxon>
        <taxon>Cephalochordata</taxon>
        <taxon>Leptocardii</taxon>
        <taxon>Amphioxiformes</taxon>
        <taxon>Branchiostomatidae</taxon>
        <taxon>Branchiostoma</taxon>
    </lineage>
</organism>
<dbReference type="PRINTS" id="PR01491">
    <property type="entry name" value="KVCHANNEL"/>
</dbReference>
<feature type="compositionally biased region" description="Low complexity" evidence="12">
    <location>
        <begin position="28"/>
        <end position="37"/>
    </location>
</feature>
<evidence type="ECO:0000313" key="16">
    <source>
        <dbReference type="RefSeq" id="XP_019616591.1"/>
    </source>
</evidence>